<dbReference type="Gene3D" id="3.40.190.10">
    <property type="entry name" value="Periplasmic binding protein-like II"/>
    <property type="match status" value="1"/>
</dbReference>
<comment type="similarity">
    <text evidence="2">Belongs to the bacterial solute-binding protein 1 family.</text>
</comment>
<keyword evidence="5" id="KW-1185">Reference proteome</keyword>
<comment type="subcellular location">
    <subcellularLocation>
        <location evidence="1">Periplasm</location>
    </subcellularLocation>
</comment>
<dbReference type="OrthoDB" id="9812682at2"/>
<dbReference type="PANTHER" id="PTHR43649:SF12">
    <property type="entry name" value="DIACETYLCHITOBIOSE BINDING PROTEIN DASA"/>
    <property type="match status" value="1"/>
</dbReference>
<reference evidence="4 5" key="1">
    <citation type="submission" date="2018-12" db="EMBL/GenBank/DDBJ databases">
        <authorList>
            <person name="Toschakov S.V."/>
        </authorList>
    </citation>
    <scope>NUCLEOTIDE SEQUENCE [LARGE SCALE GENOMIC DNA]</scope>
    <source>
        <strain evidence="4 5">GM2012</strain>
    </source>
</reference>
<dbReference type="AlphaFoldDB" id="A0A432ML65"/>
<evidence type="ECO:0000256" key="2">
    <source>
        <dbReference type="ARBA" id="ARBA00008520"/>
    </source>
</evidence>
<name>A0A432ML65_9BACT</name>
<evidence type="ECO:0000256" key="1">
    <source>
        <dbReference type="ARBA" id="ARBA00004418"/>
    </source>
</evidence>
<accession>A0A432ML65</accession>
<dbReference type="PANTHER" id="PTHR43649">
    <property type="entry name" value="ARABINOSE-BINDING PROTEIN-RELATED"/>
    <property type="match status" value="1"/>
</dbReference>
<dbReference type="SUPFAM" id="SSF53850">
    <property type="entry name" value="Periplasmic binding protein-like II"/>
    <property type="match status" value="1"/>
</dbReference>
<dbReference type="Pfam" id="PF13416">
    <property type="entry name" value="SBP_bac_8"/>
    <property type="match status" value="1"/>
</dbReference>
<feature type="region of interest" description="Disordered" evidence="3">
    <location>
        <begin position="104"/>
        <end position="132"/>
    </location>
</feature>
<evidence type="ECO:0000313" key="4">
    <source>
        <dbReference type="EMBL" id="RUL87828.1"/>
    </source>
</evidence>
<gene>
    <name evidence="4" type="ORF">TsocGM_10505</name>
</gene>
<sequence length="519" mass="54158">MVALAAGAITVSGCGGRGGVPAEPVEPYAGVALSVLVLGAPELAEALDDRRGEWERRRGGSVSITSADSASEADPGARSGYDVLVFPGDLLGEMVAEGLRTLPEALVSPPPPSSGGQEGEDDPTADAPPEDGLAFDQIVEPYRQAVSRYGGDRVALPIAGSALVLAYRASAFQTDRLGAEAEAAGVALEAPETWEHLDALARFLHGRDWDGDGEPEAGIALALGADEAERLGAETFLARAAALGLHRDNYSFLFDPDSMAPRLSSPPFEEAMEALVALRDAGPEGMAGFDAEAARAAFRAGEAALLIDRADHAGSWLEPGDEAEVGVARLPGSPRMFEPLRGAYDAADPPNRPGYLPDGGGWLVGVSADSAEPAAAEDFARYLIEPDTAARLRIDPRVPGVPVRSPLIGQGSAQGAELPGLSRRDWSDAVAKTFLADRVVVGLRIPGASDYLADLDRAVASASAGEATPADALKAAAEAWEQRTDQFGRQWQTWHYRRSLNALTTSPTPPPRGPGGREP</sequence>
<feature type="region of interest" description="Disordered" evidence="3">
    <location>
        <begin position="498"/>
        <end position="519"/>
    </location>
</feature>
<dbReference type="Proteomes" id="UP000280296">
    <property type="component" value="Unassembled WGS sequence"/>
</dbReference>
<evidence type="ECO:0000313" key="5">
    <source>
        <dbReference type="Proteomes" id="UP000280296"/>
    </source>
</evidence>
<protein>
    <submittedName>
        <fullName evidence="4">Extracellular solute-binding protein</fullName>
    </submittedName>
</protein>
<dbReference type="EMBL" id="RYZH01000017">
    <property type="protein sequence ID" value="RUL87828.1"/>
    <property type="molecule type" value="Genomic_DNA"/>
</dbReference>
<organism evidence="4 5">
    <name type="scientific">Tautonia sociabilis</name>
    <dbReference type="NCBI Taxonomy" id="2080755"/>
    <lineage>
        <taxon>Bacteria</taxon>
        <taxon>Pseudomonadati</taxon>
        <taxon>Planctomycetota</taxon>
        <taxon>Planctomycetia</taxon>
        <taxon>Isosphaerales</taxon>
        <taxon>Isosphaeraceae</taxon>
        <taxon>Tautonia</taxon>
    </lineage>
</organism>
<reference evidence="4 5" key="2">
    <citation type="submission" date="2019-01" db="EMBL/GenBank/DDBJ databases">
        <title>Tautonia sociabilis, a novel thermotolerant planctomycete of Isosphaeraceae family, isolated from a 4000 m deep subterranean habitat.</title>
        <authorList>
            <person name="Kovaleva O.L."/>
            <person name="Elcheninov A.G."/>
            <person name="Van Heerden E."/>
            <person name="Toshchakov S.V."/>
            <person name="Novikov A."/>
            <person name="Bonch-Osmolovskaya E.A."/>
            <person name="Kublanov I.V."/>
        </authorList>
    </citation>
    <scope>NUCLEOTIDE SEQUENCE [LARGE SCALE GENOMIC DNA]</scope>
    <source>
        <strain evidence="4 5">GM2012</strain>
    </source>
</reference>
<dbReference type="GO" id="GO:0042597">
    <property type="term" value="C:periplasmic space"/>
    <property type="evidence" value="ECO:0007669"/>
    <property type="project" value="UniProtKB-SubCell"/>
</dbReference>
<dbReference type="InterPro" id="IPR050490">
    <property type="entry name" value="Bact_solute-bd_prot1"/>
</dbReference>
<dbReference type="InterPro" id="IPR006059">
    <property type="entry name" value="SBP"/>
</dbReference>
<evidence type="ECO:0000256" key="3">
    <source>
        <dbReference type="SAM" id="MobiDB-lite"/>
    </source>
</evidence>
<feature type="region of interest" description="Disordered" evidence="3">
    <location>
        <begin position="51"/>
        <end position="78"/>
    </location>
</feature>
<proteinExistence type="inferred from homology"/>
<comment type="caution">
    <text evidence="4">The sequence shown here is derived from an EMBL/GenBank/DDBJ whole genome shotgun (WGS) entry which is preliminary data.</text>
</comment>